<reference evidence="2 3" key="1">
    <citation type="submission" date="2020-11" db="EMBL/GenBank/DDBJ databases">
        <title>Kefir isolates.</title>
        <authorList>
            <person name="Marcisauskas S."/>
            <person name="Kim Y."/>
            <person name="Blasche S."/>
        </authorList>
    </citation>
    <scope>NUCLEOTIDE SEQUENCE [LARGE SCALE GENOMIC DNA]</scope>
    <source>
        <strain evidence="2 3">KR</strain>
    </source>
</reference>
<keyword evidence="3" id="KW-1185">Reference proteome</keyword>
<accession>A0A9P7B5G1</accession>
<name>A0A9P7B5G1_RHOMI</name>
<comment type="caution">
    <text evidence="2">The sequence shown here is derived from an EMBL/GenBank/DDBJ whole genome shotgun (WGS) entry which is preliminary data.</text>
</comment>
<protein>
    <submittedName>
        <fullName evidence="2">Uncharacterized protein</fullName>
    </submittedName>
</protein>
<feature type="region of interest" description="Disordered" evidence="1">
    <location>
        <begin position="467"/>
        <end position="491"/>
    </location>
</feature>
<dbReference type="EMBL" id="PUHQ01000042">
    <property type="protein sequence ID" value="KAG0660633.1"/>
    <property type="molecule type" value="Genomic_DNA"/>
</dbReference>
<feature type="region of interest" description="Disordered" evidence="1">
    <location>
        <begin position="159"/>
        <end position="181"/>
    </location>
</feature>
<feature type="compositionally biased region" description="Low complexity" evidence="1">
    <location>
        <begin position="254"/>
        <end position="277"/>
    </location>
</feature>
<feature type="compositionally biased region" description="Polar residues" evidence="1">
    <location>
        <begin position="513"/>
        <end position="530"/>
    </location>
</feature>
<feature type="region of interest" description="Disordered" evidence="1">
    <location>
        <begin position="511"/>
        <end position="553"/>
    </location>
</feature>
<dbReference type="Proteomes" id="UP000777482">
    <property type="component" value="Unassembled WGS sequence"/>
</dbReference>
<proteinExistence type="predicted"/>
<feature type="compositionally biased region" description="Low complexity" evidence="1">
    <location>
        <begin position="303"/>
        <end position="330"/>
    </location>
</feature>
<evidence type="ECO:0000256" key="1">
    <source>
        <dbReference type="SAM" id="MobiDB-lite"/>
    </source>
</evidence>
<evidence type="ECO:0000313" key="3">
    <source>
        <dbReference type="Proteomes" id="UP000777482"/>
    </source>
</evidence>
<dbReference type="AlphaFoldDB" id="A0A9P7B5G1"/>
<feature type="region of interest" description="Disordered" evidence="1">
    <location>
        <begin position="231"/>
        <end position="400"/>
    </location>
</feature>
<organism evidence="2 3">
    <name type="scientific">Rhodotorula mucilaginosa</name>
    <name type="common">Yeast</name>
    <name type="synonym">Rhodotorula rubra</name>
    <dbReference type="NCBI Taxonomy" id="5537"/>
    <lineage>
        <taxon>Eukaryota</taxon>
        <taxon>Fungi</taxon>
        <taxon>Dikarya</taxon>
        <taxon>Basidiomycota</taxon>
        <taxon>Pucciniomycotina</taxon>
        <taxon>Microbotryomycetes</taxon>
        <taxon>Sporidiobolales</taxon>
        <taxon>Sporidiobolaceae</taxon>
        <taxon>Rhodotorula</taxon>
    </lineage>
</organism>
<evidence type="ECO:0000313" key="2">
    <source>
        <dbReference type="EMBL" id="KAG0660633.1"/>
    </source>
</evidence>
<gene>
    <name evidence="2" type="ORF">C6P46_004496</name>
</gene>
<sequence length="685" mass="72155">MNSNPYLGDALASLSQSASVLRSLSFSSRAVLPRCVLSPDDWFETHLIRDAAPHEIALFDPNPASYPVVQLELDDPLLLDAAANSGEAHRLAVAKRRAPKRANLTSNVGVAPTTATRNEPERCLVTAQKLLGVYAMPRAQEHVQALHAQLQGLLESISETEQALKRPPSRTAPQPQHDQSYYRRLELEDEIKREKLELLALEQIKADKQAEDSYPAAQIEALAATAAAKAKPAPRSSFGSNGPAATAKPASNGPPVRSTRTPRISTSSSSTIAVSPRSSKEGTVPPRASTTTTTTTIRRKSTSESSPPQRSSTTAVETASSSSSSPARRPIGGGRPSVPLTVGQSAMKRRVEAARARVQASAQATPIRREAFLSSSSTTSGREEAVGGLQDGNKKEDDELAPPIPVVRAAAQATPPAAPVVAVEPPLPAGVTLSELEQANKTVWTTLGEASGLAAWARKWSAAAVREMGGEKGGKEEEEEDSSSLDKKRAGSDWKETIDILAFALAESASSSVPASNTPNSPSGHSTLSFATSTTTATGAGGGGVDAAAPPPPPWTPAQVVEARLCHLLLSTFAGRRRRPDSSEEEAEANKDLPALNIILRETAIPLSTSDSQATSAGISSRKTPHLAMSVLKAHLGRFAKTRGWTEEMGTTAIYALVSKQTVKIDRRGREGAAVGFKATAAAEL</sequence>
<dbReference type="OrthoDB" id="2500774at2759"/>